<protein>
    <submittedName>
        <fullName evidence="2">Uncharacterized protein</fullName>
    </submittedName>
</protein>
<dbReference type="EMBL" id="JBEFKJ010000020">
    <property type="protein sequence ID" value="KAL2040651.1"/>
    <property type="molecule type" value="Genomic_DNA"/>
</dbReference>
<feature type="region of interest" description="Disordered" evidence="1">
    <location>
        <begin position="1"/>
        <end position="23"/>
    </location>
</feature>
<reference evidence="2 3" key="1">
    <citation type="submission" date="2024-09" db="EMBL/GenBank/DDBJ databases">
        <title>Rethinking Asexuality: The Enigmatic Case of Functional Sexual Genes in Lepraria (Stereocaulaceae).</title>
        <authorList>
            <person name="Doellman M."/>
            <person name="Sun Y."/>
            <person name="Barcenas-Pena A."/>
            <person name="Lumbsch H.T."/>
            <person name="Grewe F."/>
        </authorList>
    </citation>
    <scope>NUCLEOTIDE SEQUENCE [LARGE SCALE GENOMIC DNA]</scope>
    <source>
        <strain evidence="2 3">Mercado 3170</strain>
    </source>
</reference>
<proteinExistence type="predicted"/>
<keyword evidence="3" id="KW-1185">Reference proteome</keyword>
<evidence type="ECO:0000256" key="1">
    <source>
        <dbReference type="SAM" id="MobiDB-lite"/>
    </source>
</evidence>
<feature type="compositionally biased region" description="Acidic residues" evidence="1">
    <location>
        <begin position="49"/>
        <end position="59"/>
    </location>
</feature>
<feature type="compositionally biased region" description="Basic and acidic residues" evidence="1">
    <location>
        <begin position="60"/>
        <end position="75"/>
    </location>
</feature>
<name>A0ABR4A6X5_9LECA</name>
<evidence type="ECO:0000313" key="2">
    <source>
        <dbReference type="EMBL" id="KAL2040651.1"/>
    </source>
</evidence>
<sequence length="75" mass="8694">MHHGNADEMIELDAFSVPPNEVQRPRLWPDQLARTREMVRGPRAASPEEVAEDLEAMEINDERNQEQDRGQEQVQ</sequence>
<feature type="region of interest" description="Disordered" evidence="1">
    <location>
        <begin position="38"/>
        <end position="75"/>
    </location>
</feature>
<evidence type="ECO:0000313" key="3">
    <source>
        <dbReference type="Proteomes" id="UP001590950"/>
    </source>
</evidence>
<accession>A0ABR4A6X5</accession>
<gene>
    <name evidence="2" type="ORF">N7G274_006630</name>
</gene>
<dbReference type="Proteomes" id="UP001590950">
    <property type="component" value="Unassembled WGS sequence"/>
</dbReference>
<organism evidence="2 3">
    <name type="scientific">Stereocaulon virgatum</name>
    <dbReference type="NCBI Taxonomy" id="373712"/>
    <lineage>
        <taxon>Eukaryota</taxon>
        <taxon>Fungi</taxon>
        <taxon>Dikarya</taxon>
        <taxon>Ascomycota</taxon>
        <taxon>Pezizomycotina</taxon>
        <taxon>Lecanoromycetes</taxon>
        <taxon>OSLEUM clade</taxon>
        <taxon>Lecanoromycetidae</taxon>
        <taxon>Lecanorales</taxon>
        <taxon>Lecanorineae</taxon>
        <taxon>Stereocaulaceae</taxon>
        <taxon>Stereocaulon</taxon>
    </lineage>
</organism>
<comment type="caution">
    <text evidence="2">The sequence shown here is derived from an EMBL/GenBank/DDBJ whole genome shotgun (WGS) entry which is preliminary data.</text>
</comment>